<evidence type="ECO:0000313" key="3">
    <source>
        <dbReference type="EMBL" id="TRW14939.1"/>
    </source>
</evidence>
<proteinExistence type="predicted"/>
<evidence type="ECO:0000313" key="4">
    <source>
        <dbReference type="Proteomes" id="UP000317894"/>
    </source>
</evidence>
<keyword evidence="1 3" id="KW-0378">Hydrolase</keyword>
<dbReference type="RefSeq" id="WP_144335109.1">
    <property type="nucleotide sequence ID" value="NZ_VJWA01000002.1"/>
</dbReference>
<sequence length="294" mass="31131">MSEAAALTLSNGPLRFSARALGDGPVVLCLHGFPDSLRTFDDQLPALAAAGYRAVAVTMRGYEPAAQPADGDYHAIRMVEDVAAWIDQLGGGRVHLVGHDWGATIAYAVAAKLPDRLASLVTMAVPHPGRFAAALAGDPAQLARSSYILFFQQPEADEAIARDDWRYLEDLWRSWSPGWTVPAPLLADMKRSFARGGVGAAALAWYRQAMDTVSAAGVASGALFAGPVPVPTLGICGAGDGCIAADVFEQAMREEDFPNGLSVRRVAGAGHFVHREQPDVVNAALIDWLAHHPA</sequence>
<dbReference type="InterPro" id="IPR000073">
    <property type="entry name" value="AB_hydrolase_1"/>
</dbReference>
<dbReference type="InterPro" id="IPR029058">
    <property type="entry name" value="AB_hydrolase_fold"/>
</dbReference>
<dbReference type="Gene3D" id="3.40.50.1820">
    <property type="entry name" value="alpha/beta hydrolase"/>
    <property type="match status" value="1"/>
</dbReference>
<dbReference type="AlphaFoldDB" id="A0A552U9S3"/>
<feature type="domain" description="AB hydrolase-1" evidence="2">
    <location>
        <begin position="25"/>
        <end position="275"/>
    </location>
</feature>
<organism evidence="3 4">
    <name type="scientific">Glacieibacterium frigidum</name>
    <dbReference type="NCBI Taxonomy" id="2593303"/>
    <lineage>
        <taxon>Bacteria</taxon>
        <taxon>Pseudomonadati</taxon>
        <taxon>Pseudomonadota</taxon>
        <taxon>Alphaproteobacteria</taxon>
        <taxon>Sphingomonadales</taxon>
        <taxon>Sphingosinicellaceae</taxon>
        <taxon>Glacieibacterium</taxon>
    </lineage>
</organism>
<dbReference type="Pfam" id="PF00561">
    <property type="entry name" value="Abhydrolase_1"/>
    <property type="match status" value="1"/>
</dbReference>
<protein>
    <submittedName>
        <fullName evidence="3">Alpha/beta hydrolase</fullName>
    </submittedName>
</protein>
<keyword evidence="4" id="KW-1185">Reference proteome</keyword>
<dbReference type="Proteomes" id="UP000317894">
    <property type="component" value="Unassembled WGS sequence"/>
</dbReference>
<accession>A0A552U9S3</accession>
<dbReference type="PANTHER" id="PTHR43329">
    <property type="entry name" value="EPOXIDE HYDROLASE"/>
    <property type="match status" value="1"/>
</dbReference>
<dbReference type="SUPFAM" id="SSF53474">
    <property type="entry name" value="alpha/beta-Hydrolases"/>
    <property type="match status" value="1"/>
</dbReference>
<name>A0A552U9S3_9SPHN</name>
<reference evidence="3 4" key="1">
    <citation type="submission" date="2019-07" db="EMBL/GenBank/DDBJ databases">
        <title>Novel species isolated from glacier.</title>
        <authorList>
            <person name="Liu Q."/>
            <person name="Xin Y.-H."/>
        </authorList>
    </citation>
    <scope>NUCLEOTIDE SEQUENCE [LARGE SCALE GENOMIC DNA]</scope>
    <source>
        <strain evidence="3 4">LB1R16</strain>
    </source>
</reference>
<evidence type="ECO:0000259" key="2">
    <source>
        <dbReference type="Pfam" id="PF00561"/>
    </source>
</evidence>
<dbReference type="InterPro" id="IPR000639">
    <property type="entry name" value="Epox_hydrolase-like"/>
</dbReference>
<evidence type="ECO:0000256" key="1">
    <source>
        <dbReference type="ARBA" id="ARBA00022801"/>
    </source>
</evidence>
<dbReference type="PRINTS" id="PR00412">
    <property type="entry name" value="EPOXHYDRLASE"/>
</dbReference>
<comment type="caution">
    <text evidence="3">The sequence shown here is derived from an EMBL/GenBank/DDBJ whole genome shotgun (WGS) entry which is preliminary data.</text>
</comment>
<dbReference type="GO" id="GO:0016787">
    <property type="term" value="F:hydrolase activity"/>
    <property type="evidence" value="ECO:0007669"/>
    <property type="project" value="UniProtKB-KW"/>
</dbReference>
<gene>
    <name evidence="3" type="ORF">FMM06_14860</name>
</gene>
<dbReference type="OrthoDB" id="9804723at2"/>
<dbReference type="EMBL" id="VJWA01000002">
    <property type="protein sequence ID" value="TRW14939.1"/>
    <property type="molecule type" value="Genomic_DNA"/>
</dbReference>